<keyword evidence="1" id="KW-0808">Transferase</keyword>
<name>A0ABT2JEP8_9PSEU</name>
<protein>
    <submittedName>
        <fullName evidence="6">ANTAR domain-containing protein</fullName>
    </submittedName>
</protein>
<evidence type="ECO:0000256" key="1">
    <source>
        <dbReference type="ARBA" id="ARBA00022679"/>
    </source>
</evidence>
<dbReference type="InterPro" id="IPR012074">
    <property type="entry name" value="GAF_ANTAR"/>
</dbReference>
<dbReference type="Proteomes" id="UP001156441">
    <property type="component" value="Unassembled WGS sequence"/>
</dbReference>
<organism evidence="6 7">
    <name type="scientific">Actinophytocola gossypii</name>
    <dbReference type="NCBI Taxonomy" id="2812003"/>
    <lineage>
        <taxon>Bacteria</taxon>
        <taxon>Bacillati</taxon>
        <taxon>Actinomycetota</taxon>
        <taxon>Actinomycetes</taxon>
        <taxon>Pseudonocardiales</taxon>
        <taxon>Pseudonocardiaceae</taxon>
    </lineage>
</organism>
<evidence type="ECO:0000313" key="7">
    <source>
        <dbReference type="Proteomes" id="UP001156441"/>
    </source>
</evidence>
<keyword evidence="3" id="KW-0805">Transcription regulation</keyword>
<dbReference type="PIRSF" id="PIRSF036625">
    <property type="entry name" value="GAF_ANTAR"/>
    <property type="match status" value="1"/>
</dbReference>
<keyword evidence="2" id="KW-0418">Kinase</keyword>
<dbReference type="InterPro" id="IPR011006">
    <property type="entry name" value="CheY-like_superfamily"/>
</dbReference>
<proteinExistence type="predicted"/>
<evidence type="ECO:0000259" key="5">
    <source>
        <dbReference type="PROSITE" id="PS50921"/>
    </source>
</evidence>
<dbReference type="SMART" id="SM01012">
    <property type="entry name" value="ANTAR"/>
    <property type="match status" value="1"/>
</dbReference>
<dbReference type="Gene3D" id="3.30.450.40">
    <property type="match status" value="1"/>
</dbReference>
<dbReference type="EMBL" id="JAFFZE010000018">
    <property type="protein sequence ID" value="MCT2586350.1"/>
    <property type="molecule type" value="Genomic_DNA"/>
</dbReference>
<dbReference type="SUPFAM" id="SSF52172">
    <property type="entry name" value="CheY-like"/>
    <property type="match status" value="1"/>
</dbReference>
<dbReference type="Pfam" id="PF13185">
    <property type="entry name" value="GAF_2"/>
    <property type="match status" value="1"/>
</dbReference>
<dbReference type="InterPro" id="IPR029016">
    <property type="entry name" value="GAF-like_dom_sf"/>
</dbReference>
<dbReference type="InterPro" id="IPR036388">
    <property type="entry name" value="WH-like_DNA-bd_sf"/>
</dbReference>
<gene>
    <name evidence="6" type="ORF">JT362_24830</name>
</gene>
<evidence type="ECO:0000256" key="3">
    <source>
        <dbReference type="ARBA" id="ARBA00023015"/>
    </source>
</evidence>
<evidence type="ECO:0000256" key="2">
    <source>
        <dbReference type="ARBA" id="ARBA00022777"/>
    </source>
</evidence>
<dbReference type="Pfam" id="PF03861">
    <property type="entry name" value="ANTAR"/>
    <property type="match status" value="1"/>
</dbReference>
<comment type="caution">
    <text evidence="6">The sequence shown here is derived from an EMBL/GenBank/DDBJ whole genome shotgun (WGS) entry which is preliminary data.</text>
</comment>
<evidence type="ECO:0000313" key="6">
    <source>
        <dbReference type="EMBL" id="MCT2586350.1"/>
    </source>
</evidence>
<feature type="domain" description="ANTAR" evidence="5">
    <location>
        <begin position="159"/>
        <end position="220"/>
    </location>
</feature>
<dbReference type="PROSITE" id="PS50921">
    <property type="entry name" value="ANTAR"/>
    <property type="match status" value="1"/>
</dbReference>
<accession>A0ABT2JEP8</accession>
<keyword evidence="4" id="KW-0804">Transcription</keyword>
<dbReference type="InterPro" id="IPR005561">
    <property type="entry name" value="ANTAR"/>
</dbReference>
<dbReference type="InterPro" id="IPR003018">
    <property type="entry name" value="GAF"/>
</dbReference>
<keyword evidence="7" id="KW-1185">Reference proteome</keyword>
<dbReference type="SMART" id="SM00065">
    <property type="entry name" value="GAF"/>
    <property type="match status" value="1"/>
</dbReference>
<evidence type="ECO:0000256" key="4">
    <source>
        <dbReference type="ARBA" id="ARBA00023163"/>
    </source>
</evidence>
<dbReference type="SUPFAM" id="SSF55781">
    <property type="entry name" value="GAF domain-like"/>
    <property type="match status" value="1"/>
</dbReference>
<reference evidence="6 7" key="1">
    <citation type="submission" date="2021-02" db="EMBL/GenBank/DDBJ databases">
        <title>Actinophytocola xerophila sp. nov., isolated from soil of cotton cropping field.</title>
        <authorList>
            <person name="Huang R."/>
            <person name="Chen X."/>
            <person name="Ge X."/>
            <person name="Liu W."/>
        </authorList>
    </citation>
    <scope>NUCLEOTIDE SEQUENCE [LARGE SCALE GENOMIC DNA]</scope>
    <source>
        <strain evidence="6 7">S1-96</strain>
    </source>
</reference>
<sequence>MEELAETFVELVDNLVDEFELADVLSLLADRCVRLLDVTAAGSLLVDRGGRRQGTGGSDAESSRLCLLEDGPGHECYRSGEQVHSTDLVAAARWPEFSARAVAAGFLSVHALPLRSRGEALGGLLLLRSERGMLDKASLRVAQALADVTATGLVQARSLRRQADLAAQLQHALTSRVVIEQAKGVVAERLRVGVDAAFNALRRHARSTNTRMTDLAMAVVNGDFEIDRLRWR</sequence>
<dbReference type="Gene3D" id="1.10.10.10">
    <property type="entry name" value="Winged helix-like DNA-binding domain superfamily/Winged helix DNA-binding domain"/>
    <property type="match status" value="1"/>
</dbReference>